<organism evidence="2 3">
    <name type="scientific">Kocuria varians</name>
    <name type="common">Micrococcus varians</name>
    <dbReference type="NCBI Taxonomy" id="1272"/>
    <lineage>
        <taxon>Bacteria</taxon>
        <taxon>Bacillati</taxon>
        <taxon>Actinomycetota</taxon>
        <taxon>Actinomycetes</taxon>
        <taxon>Micrococcales</taxon>
        <taxon>Micrococcaceae</taxon>
        <taxon>Kocuria</taxon>
    </lineage>
</organism>
<evidence type="ECO:0000313" key="2">
    <source>
        <dbReference type="EMBL" id="GED00103.1"/>
    </source>
</evidence>
<accession>A0A4Y4D701</accession>
<name>A0A4Y4D701_KOCVA</name>
<comment type="caution">
    <text evidence="2">The sequence shown here is derived from an EMBL/GenBank/DDBJ whole genome shotgun (WGS) entry which is preliminary data.</text>
</comment>
<keyword evidence="3" id="KW-1185">Reference proteome</keyword>
<evidence type="ECO:0000313" key="3">
    <source>
        <dbReference type="Proteomes" id="UP000315730"/>
    </source>
</evidence>
<sequence length="81" mass="8885">MRTFMGASYLRTVLAWGTSTGVKRRSGSVRPTPSPATVTRARRGGSAVVVARHRATGRYVRGVISSSTTHLWFFMVMPSAW</sequence>
<dbReference type="EMBL" id="BJNW01000023">
    <property type="protein sequence ID" value="GED00103.1"/>
    <property type="molecule type" value="Genomic_DNA"/>
</dbReference>
<reference evidence="2 3" key="1">
    <citation type="submission" date="2019-06" db="EMBL/GenBank/DDBJ databases">
        <title>Whole genome shotgun sequence of Kocuria varians NBRC 15358.</title>
        <authorList>
            <person name="Hosoyama A."/>
            <person name="Uohara A."/>
            <person name="Ohji S."/>
            <person name="Ichikawa N."/>
        </authorList>
    </citation>
    <scope>NUCLEOTIDE SEQUENCE [LARGE SCALE GENOMIC DNA]</scope>
    <source>
        <strain evidence="2 3">NBRC 15358</strain>
    </source>
</reference>
<protein>
    <submittedName>
        <fullName evidence="2">Uncharacterized protein</fullName>
    </submittedName>
</protein>
<feature type="region of interest" description="Disordered" evidence="1">
    <location>
        <begin position="22"/>
        <end position="45"/>
    </location>
</feature>
<dbReference type="AlphaFoldDB" id="A0A4Y4D701"/>
<dbReference type="Proteomes" id="UP000315730">
    <property type="component" value="Unassembled WGS sequence"/>
</dbReference>
<proteinExistence type="predicted"/>
<gene>
    <name evidence="2" type="ORF">KVA01_22570</name>
</gene>
<evidence type="ECO:0000256" key="1">
    <source>
        <dbReference type="SAM" id="MobiDB-lite"/>
    </source>
</evidence>